<evidence type="ECO:0000313" key="2">
    <source>
        <dbReference type="Proteomes" id="UP001419268"/>
    </source>
</evidence>
<dbReference type="Proteomes" id="UP001419268">
    <property type="component" value="Unassembled WGS sequence"/>
</dbReference>
<protein>
    <submittedName>
        <fullName evidence="1">Uncharacterized protein</fullName>
    </submittedName>
</protein>
<name>A0AAP0J374_9MAGN</name>
<accession>A0AAP0J374</accession>
<organism evidence="1 2">
    <name type="scientific">Stephania cephalantha</name>
    <dbReference type="NCBI Taxonomy" id="152367"/>
    <lineage>
        <taxon>Eukaryota</taxon>
        <taxon>Viridiplantae</taxon>
        <taxon>Streptophyta</taxon>
        <taxon>Embryophyta</taxon>
        <taxon>Tracheophyta</taxon>
        <taxon>Spermatophyta</taxon>
        <taxon>Magnoliopsida</taxon>
        <taxon>Ranunculales</taxon>
        <taxon>Menispermaceae</taxon>
        <taxon>Menispermoideae</taxon>
        <taxon>Cissampelideae</taxon>
        <taxon>Stephania</taxon>
    </lineage>
</organism>
<keyword evidence="2" id="KW-1185">Reference proteome</keyword>
<sequence length="50" mass="5818">MKTTKTSKRIAKTLTRKLCAVIFYYFDGSNTPLHEIITVLNPTLHSMNRY</sequence>
<dbReference type="EMBL" id="JBBNAG010000006">
    <property type="protein sequence ID" value="KAK9125880.1"/>
    <property type="molecule type" value="Genomic_DNA"/>
</dbReference>
<comment type="caution">
    <text evidence="1">The sequence shown here is derived from an EMBL/GenBank/DDBJ whole genome shotgun (WGS) entry which is preliminary data.</text>
</comment>
<dbReference type="AlphaFoldDB" id="A0AAP0J374"/>
<evidence type="ECO:0000313" key="1">
    <source>
        <dbReference type="EMBL" id="KAK9125880.1"/>
    </source>
</evidence>
<gene>
    <name evidence="1" type="ORF">Scep_014726</name>
</gene>
<reference evidence="1 2" key="1">
    <citation type="submission" date="2024-01" db="EMBL/GenBank/DDBJ databases">
        <title>Genome assemblies of Stephania.</title>
        <authorList>
            <person name="Yang L."/>
        </authorList>
    </citation>
    <scope>NUCLEOTIDE SEQUENCE [LARGE SCALE GENOMIC DNA]</scope>
    <source>
        <strain evidence="1">JXDWG</strain>
        <tissue evidence="1">Leaf</tissue>
    </source>
</reference>
<proteinExistence type="predicted"/>